<name>A0A076PUG3_COMTE</name>
<dbReference type="HOGENOM" id="CLU_045683_0_1_4"/>
<accession>A0A076PUG3</accession>
<keyword evidence="2" id="KW-0732">Signal</keyword>
<gene>
    <name evidence="3" type="ORF">O987_26455</name>
</gene>
<dbReference type="AlphaFoldDB" id="A0A076PUG3"/>
<evidence type="ECO:0000313" key="3">
    <source>
        <dbReference type="EMBL" id="AIJ49358.1"/>
    </source>
</evidence>
<dbReference type="Proteomes" id="UP000028782">
    <property type="component" value="Chromosome"/>
</dbReference>
<evidence type="ECO:0000256" key="2">
    <source>
        <dbReference type="SAM" id="SignalP"/>
    </source>
</evidence>
<dbReference type="PANTHER" id="PTHR42928:SF5">
    <property type="entry name" value="BLR1237 PROTEIN"/>
    <property type="match status" value="1"/>
</dbReference>
<dbReference type="Gene3D" id="3.40.190.10">
    <property type="entry name" value="Periplasmic binding protein-like II"/>
    <property type="match status" value="1"/>
</dbReference>
<dbReference type="SUPFAM" id="SSF53850">
    <property type="entry name" value="Periplasmic binding protein-like II"/>
    <property type="match status" value="1"/>
</dbReference>
<reference evidence="3 4" key="1">
    <citation type="journal article" date="2014" name="Genome Announc.">
        <title>Complete Genome Sequence of Polychlorinated Biphenyl Degrader Comamonas testosteroni TK102 (NBRC 109938).</title>
        <authorList>
            <person name="Fukuda K."/>
            <person name="Hosoyama A."/>
            <person name="Tsuchikane K."/>
            <person name="Ohji S."/>
            <person name="Yamazoe A."/>
            <person name="Fujita N."/>
            <person name="Shintani M."/>
            <person name="Kimbara K."/>
        </authorList>
    </citation>
    <scope>NUCLEOTIDE SEQUENCE [LARGE SCALE GENOMIC DNA]</scope>
    <source>
        <strain evidence="3">TK102</strain>
    </source>
</reference>
<dbReference type="PIRSF" id="PIRSF017082">
    <property type="entry name" value="YflP"/>
    <property type="match status" value="1"/>
</dbReference>
<dbReference type="InterPro" id="IPR042100">
    <property type="entry name" value="Bug_dom1"/>
</dbReference>
<feature type="signal peptide" evidence="2">
    <location>
        <begin position="1"/>
        <end position="21"/>
    </location>
</feature>
<evidence type="ECO:0000256" key="1">
    <source>
        <dbReference type="ARBA" id="ARBA00006987"/>
    </source>
</evidence>
<dbReference type="InterPro" id="IPR005064">
    <property type="entry name" value="BUG"/>
</dbReference>
<sequence length="320" mass="33716">MRCAKLSLILTVGLACTSALAQSGYPTQPIRFVVPFTPGNSSDVTARAIAQKIAGPLGQPVVVENKPGANGGIGMQTVARSKADGYTFAISTVSTTVVPPIISKSVPFDLFKDFIPVATMANTPLLITVSSDSPYKSISDLVAAAKKAPGTMTYGNSAGLYRIAMEAMNHYAGIDLMGIPFKGASQATTELLAGRLTVNPDALGAAAPMLQGKRTRALAVMGSTRSPSLPGVPTMQELGYKEFVFNGWLGVLAPAGTPQPIIDRIHKEIAEAVKSPEILSLYARLGMDPAVLSPQAYREEMKKDFARYSAVAQRAGIEKE</sequence>
<dbReference type="Pfam" id="PF03401">
    <property type="entry name" value="TctC"/>
    <property type="match status" value="1"/>
</dbReference>
<evidence type="ECO:0000313" key="4">
    <source>
        <dbReference type="Proteomes" id="UP000028782"/>
    </source>
</evidence>
<dbReference type="EMBL" id="CP006704">
    <property type="protein sequence ID" value="AIJ49358.1"/>
    <property type="molecule type" value="Genomic_DNA"/>
</dbReference>
<protein>
    <submittedName>
        <fullName evidence="3">ABC transporter substrate-binding protein</fullName>
    </submittedName>
</protein>
<feature type="chain" id="PRO_5001716406" evidence="2">
    <location>
        <begin position="22"/>
        <end position="320"/>
    </location>
</feature>
<dbReference type="Gene3D" id="3.40.190.150">
    <property type="entry name" value="Bordetella uptake gene, domain 1"/>
    <property type="match status" value="1"/>
</dbReference>
<dbReference type="PANTHER" id="PTHR42928">
    <property type="entry name" value="TRICARBOXYLATE-BINDING PROTEIN"/>
    <property type="match status" value="1"/>
</dbReference>
<dbReference type="CDD" id="cd07012">
    <property type="entry name" value="PBP2_Bug_TTT"/>
    <property type="match status" value="1"/>
</dbReference>
<dbReference type="RefSeq" id="WP_080731607.1">
    <property type="nucleotide sequence ID" value="NZ_CP006704.1"/>
</dbReference>
<organism evidence="3 4">
    <name type="scientific">Comamonas testosteroni TK102</name>
    <dbReference type="NCBI Taxonomy" id="1392005"/>
    <lineage>
        <taxon>Bacteria</taxon>
        <taxon>Pseudomonadati</taxon>
        <taxon>Pseudomonadota</taxon>
        <taxon>Betaproteobacteria</taxon>
        <taxon>Burkholderiales</taxon>
        <taxon>Comamonadaceae</taxon>
        <taxon>Comamonas</taxon>
    </lineage>
</organism>
<dbReference type="PROSITE" id="PS51257">
    <property type="entry name" value="PROKAR_LIPOPROTEIN"/>
    <property type="match status" value="1"/>
</dbReference>
<dbReference type="KEGG" id="ctes:O987_26455"/>
<proteinExistence type="inferred from homology"/>
<comment type="similarity">
    <text evidence="1">Belongs to the UPF0065 (bug) family.</text>
</comment>